<accession>A0ABX6F3H2</accession>
<dbReference type="InterPro" id="IPR006680">
    <property type="entry name" value="Amidohydro-rel"/>
</dbReference>
<evidence type="ECO:0000259" key="8">
    <source>
        <dbReference type="Pfam" id="PF01979"/>
    </source>
</evidence>
<evidence type="ECO:0000256" key="7">
    <source>
        <dbReference type="RuleBase" id="RU366009"/>
    </source>
</evidence>
<evidence type="ECO:0000256" key="2">
    <source>
        <dbReference type="ARBA" id="ARBA00006745"/>
    </source>
</evidence>
<organism evidence="9 10">
    <name type="scientific">Kluyveromyces marxianus</name>
    <name type="common">Yeast</name>
    <name type="synonym">Candida kefyr</name>
    <dbReference type="NCBI Taxonomy" id="4911"/>
    <lineage>
        <taxon>Eukaryota</taxon>
        <taxon>Fungi</taxon>
        <taxon>Dikarya</taxon>
        <taxon>Ascomycota</taxon>
        <taxon>Saccharomycotina</taxon>
        <taxon>Saccharomycetes</taxon>
        <taxon>Saccharomycetales</taxon>
        <taxon>Saccharomycetaceae</taxon>
        <taxon>Kluyveromyces</taxon>
    </lineage>
</organism>
<evidence type="ECO:0000256" key="6">
    <source>
        <dbReference type="ARBA" id="ARBA00022833"/>
    </source>
</evidence>
<protein>
    <recommendedName>
        <fullName evidence="3 7">Guanine deaminase</fullName>
        <shortName evidence="7">Guanase</shortName>
        <ecNumber evidence="3 7">3.5.4.3</ecNumber>
    </recommendedName>
    <alternativeName>
        <fullName evidence="7">Guanine aminohydrolase</fullName>
    </alternativeName>
</protein>
<dbReference type="PANTHER" id="PTHR11271">
    <property type="entry name" value="GUANINE DEAMINASE"/>
    <property type="match status" value="1"/>
</dbReference>
<evidence type="ECO:0000256" key="5">
    <source>
        <dbReference type="ARBA" id="ARBA00022801"/>
    </source>
</evidence>
<dbReference type="PANTHER" id="PTHR11271:SF6">
    <property type="entry name" value="GUANINE DEAMINASE"/>
    <property type="match status" value="1"/>
</dbReference>
<sequence>MAPITITKNDYYNKQNDISTLESHRPTAHRLIVHYGNFIDTPKLGDLRIRFKCAVGVCSKTGVIKFIVEECEDPISTALQYDECLKESEIFIVSSFENGNTDSFDTFYFPGFIDTHIHASQYPNCGIFGNSTLLDWLETYTFPLESSLTDTALSNLTYDAVISQTLKHGTTCAAYYTTIDSESSKIMAKICKEKGQRAFIGKVCMDQNSPSYYCETLDTCKESSEDVIEYILNELNSPLIKPIITPRFAVACSAELMTFLGQISEKYQLPIQTHLSENINEIEFVRKLFNDCNSYTDVYHKFGLLTDKSVFAHCIHLSDSEIDLLAANNSGISHCPISNSSITSGECRVKHLLKKGLKVGLGSDVSGGYSVSILENARQALLVSRHLAMSIDDPIKKEESKLSVADVLYLATQGGANVLNVNSKIGSFDVGKEFDAQLINLCVHNSNVAIFPWQQVNRSSNFLRKERLKVENIIAKWLFNGDDRNIKSVWIQGKLCHSKT</sequence>
<dbReference type="EMBL" id="CP015058">
    <property type="protein sequence ID" value="QGN16973.1"/>
    <property type="molecule type" value="Genomic_DNA"/>
</dbReference>
<comment type="cofactor">
    <cofactor evidence="7">
        <name>Zn(2+)</name>
        <dbReference type="ChEBI" id="CHEBI:29105"/>
    </cofactor>
    <text evidence="7">Binds 1 zinc ion per subunit.</text>
</comment>
<reference evidence="9 10" key="1">
    <citation type="submission" date="2016-03" db="EMBL/GenBank/DDBJ databases">
        <title>How can Kluyveromyces marxianus grow so fast - potential evolutionary course in Saccharomyces Complex revealed by comparative genomics.</title>
        <authorList>
            <person name="Mo W."/>
            <person name="Lu W."/>
            <person name="Yang X."/>
            <person name="Qi J."/>
            <person name="Lv H."/>
        </authorList>
    </citation>
    <scope>NUCLEOTIDE SEQUENCE [LARGE SCALE GENOMIC DNA]</scope>
    <source>
        <strain evidence="9 10">FIM1</strain>
    </source>
</reference>
<dbReference type="InterPro" id="IPR011059">
    <property type="entry name" value="Metal-dep_hydrolase_composite"/>
</dbReference>
<dbReference type="EC" id="3.5.4.3" evidence="3 7"/>
<dbReference type="Pfam" id="PF01979">
    <property type="entry name" value="Amidohydro_1"/>
    <property type="match status" value="1"/>
</dbReference>
<dbReference type="Gene3D" id="2.30.40.10">
    <property type="entry name" value="Urease, subunit C, domain 1"/>
    <property type="match status" value="1"/>
</dbReference>
<gene>
    <name evidence="9" type="primary">GUD1</name>
    <name evidence="9" type="ORF">FIM1_3700</name>
</gene>
<comment type="function">
    <text evidence="7">Catalyzes the hydrolytic deamination of guanine, producing xanthine and ammonia.</text>
</comment>
<keyword evidence="4 7" id="KW-0479">Metal-binding</keyword>
<dbReference type="NCBIfam" id="TIGR02967">
    <property type="entry name" value="guan_deamin"/>
    <property type="match status" value="1"/>
</dbReference>
<dbReference type="Gene3D" id="3.20.20.140">
    <property type="entry name" value="Metal-dependent hydrolases"/>
    <property type="match status" value="1"/>
</dbReference>
<dbReference type="InterPro" id="IPR014311">
    <property type="entry name" value="Guanine_deaminase"/>
</dbReference>
<evidence type="ECO:0000256" key="3">
    <source>
        <dbReference type="ARBA" id="ARBA00012781"/>
    </source>
</evidence>
<dbReference type="InterPro" id="IPR032466">
    <property type="entry name" value="Metal_Hydrolase"/>
</dbReference>
<feature type="domain" description="Amidohydrolase-related" evidence="8">
    <location>
        <begin position="108"/>
        <end position="495"/>
    </location>
</feature>
<proteinExistence type="inferred from homology"/>
<dbReference type="Proteomes" id="UP000422736">
    <property type="component" value="Chromosome 5"/>
</dbReference>
<evidence type="ECO:0000256" key="4">
    <source>
        <dbReference type="ARBA" id="ARBA00022723"/>
    </source>
</evidence>
<dbReference type="InterPro" id="IPR051607">
    <property type="entry name" value="Metallo-dep_hydrolases"/>
</dbReference>
<name>A0ABX6F3H2_KLUMA</name>
<comment type="pathway">
    <text evidence="1 7">Purine metabolism; guanine degradation; xanthine from guanine: step 1/1.</text>
</comment>
<keyword evidence="5 7" id="KW-0378">Hydrolase</keyword>
<evidence type="ECO:0000256" key="1">
    <source>
        <dbReference type="ARBA" id="ARBA00004984"/>
    </source>
</evidence>
<comment type="similarity">
    <text evidence="2 7">Belongs to the metallo-dependent hydrolases superfamily. ATZ/TRZ family.</text>
</comment>
<comment type="catalytic activity">
    <reaction evidence="7">
        <text>guanine + H2O + H(+) = xanthine + NH4(+)</text>
        <dbReference type="Rhea" id="RHEA:14665"/>
        <dbReference type="ChEBI" id="CHEBI:15377"/>
        <dbReference type="ChEBI" id="CHEBI:15378"/>
        <dbReference type="ChEBI" id="CHEBI:16235"/>
        <dbReference type="ChEBI" id="CHEBI:17712"/>
        <dbReference type="ChEBI" id="CHEBI:28938"/>
        <dbReference type="EC" id="3.5.4.3"/>
    </reaction>
</comment>
<reference evidence="9 10" key="2">
    <citation type="submission" date="2019-11" db="EMBL/GenBank/DDBJ databases">
        <authorList>
            <person name="Lu H."/>
        </authorList>
    </citation>
    <scope>NUCLEOTIDE SEQUENCE [LARGE SCALE GENOMIC DNA]</scope>
    <source>
        <strain evidence="9 10">FIM1</strain>
    </source>
</reference>
<keyword evidence="6 7" id="KW-0862">Zinc</keyword>
<dbReference type="SUPFAM" id="SSF51556">
    <property type="entry name" value="Metallo-dependent hydrolases"/>
    <property type="match status" value="1"/>
</dbReference>
<evidence type="ECO:0000313" key="10">
    <source>
        <dbReference type="Proteomes" id="UP000422736"/>
    </source>
</evidence>
<evidence type="ECO:0000313" key="9">
    <source>
        <dbReference type="EMBL" id="QGN16973.1"/>
    </source>
</evidence>
<keyword evidence="10" id="KW-1185">Reference proteome</keyword>